<dbReference type="EMBL" id="FQUU01000002">
    <property type="protein sequence ID" value="SHE57110.1"/>
    <property type="molecule type" value="Genomic_DNA"/>
</dbReference>
<sequence length="59" mass="6777">MTFSSHNLDRESVKNLQLVGETFLFIKLLFTYRSSLSFSTTLSTSSIVLYLLKENRTVV</sequence>
<name>A0A1M4UKK9_9BACT</name>
<keyword evidence="1" id="KW-1133">Transmembrane helix</keyword>
<keyword evidence="1" id="KW-0472">Membrane</keyword>
<gene>
    <name evidence="2" type="ORF">SAMN02745131_00687</name>
</gene>
<proteinExistence type="predicted"/>
<dbReference type="AlphaFoldDB" id="A0A1M4UKK9"/>
<protein>
    <submittedName>
        <fullName evidence="2">Uncharacterized protein</fullName>
    </submittedName>
</protein>
<organism evidence="2 3">
    <name type="scientific">Flavisolibacter ginsengisoli DSM 18119</name>
    <dbReference type="NCBI Taxonomy" id="1121884"/>
    <lineage>
        <taxon>Bacteria</taxon>
        <taxon>Pseudomonadati</taxon>
        <taxon>Bacteroidota</taxon>
        <taxon>Chitinophagia</taxon>
        <taxon>Chitinophagales</taxon>
        <taxon>Chitinophagaceae</taxon>
        <taxon>Flavisolibacter</taxon>
    </lineage>
</organism>
<dbReference type="Proteomes" id="UP000184048">
    <property type="component" value="Unassembled WGS sequence"/>
</dbReference>
<keyword evidence="3" id="KW-1185">Reference proteome</keyword>
<feature type="transmembrane region" description="Helical" evidence="1">
    <location>
        <begin position="30"/>
        <end position="52"/>
    </location>
</feature>
<keyword evidence="1" id="KW-0812">Transmembrane</keyword>
<accession>A0A1M4UKK9</accession>
<reference evidence="2 3" key="1">
    <citation type="submission" date="2016-11" db="EMBL/GenBank/DDBJ databases">
        <authorList>
            <person name="Jaros S."/>
            <person name="Januszkiewicz K."/>
            <person name="Wedrychowicz H."/>
        </authorList>
    </citation>
    <scope>NUCLEOTIDE SEQUENCE [LARGE SCALE GENOMIC DNA]</scope>
    <source>
        <strain evidence="2 3">DSM 18119</strain>
    </source>
</reference>
<evidence type="ECO:0000313" key="2">
    <source>
        <dbReference type="EMBL" id="SHE57110.1"/>
    </source>
</evidence>
<evidence type="ECO:0000313" key="3">
    <source>
        <dbReference type="Proteomes" id="UP000184048"/>
    </source>
</evidence>
<evidence type="ECO:0000256" key="1">
    <source>
        <dbReference type="SAM" id="Phobius"/>
    </source>
</evidence>